<dbReference type="PROSITE" id="PS50113">
    <property type="entry name" value="PAC"/>
    <property type="match status" value="2"/>
</dbReference>
<dbReference type="CDD" id="cd00077">
    <property type="entry name" value="HDc"/>
    <property type="match status" value="1"/>
</dbReference>
<dbReference type="CDD" id="cd01949">
    <property type="entry name" value="GGDEF"/>
    <property type="match status" value="1"/>
</dbReference>
<dbReference type="EMBL" id="CP034235">
    <property type="protein sequence ID" value="QGQ99767.1"/>
    <property type="molecule type" value="Genomic_DNA"/>
</dbReference>
<dbReference type="NCBIfam" id="TIGR00229">
    <property type="entry name" value="sensory_box"/>
    <property type="match status" value="2"/>
</dbReference>
<feature type="domain" description="PAC" evidence="2">
    <location>
        <begin position="239"/>
        <end position="294"/>
    </location>
</feature>
<dbReference type="RefSeq" id="WP_155704977.1">
    <property type="nucleotide sequence ID" value="NZ_CP034235.1"/>
</dbReference>
<reference evidence="6" key="1">
    <citation type="submission" date="2018-11" db="EMBL/GenBank/DDBJ databases">
        <title>Complete genome sequence of Paenibacillus sp. ML311-T8.</title>
        <authorList>
            <person name="Nam Y.-D."/>
            <person name="Kang J."/>
            <person name="Chung W.-H."/>
            <person name="Park Y.S."/>
        </authorList>
    </citation>
    <scope>NUCLEOTIDE SEQUENCE [LARGE SCALE GENOMIC DNA]</scope>
    <source>
        <strain evidence="6">ML311-T8</strain>
    </source>
</reference>
<dbReference type="InterPro" id="IPR000160">
    <property type="entry name" value="GGDEF_dom"/>
</dbReference>
<dbReference type="InterPro" id="IPR035965">
    <property type="entry name" value="PAS-like_dom_sf"/>
</dbReference>
<dbReference type="KEGG" id="ppsc:EHS13_35345"/>
<dbReference type="InterPro" id="IPR052020">
    <property type="entry name" value="Cyclic_di-GMP/3'3'-cGAMP_PDE"/>
</dbReference>
<name>A0A6B8RUY6_9BACL</name>
<evidence type="ECO:0000313" key="6">
    <source>
        <dbReference type="Proteomes" id="UP000426246"/>
    </source>
</evidence>
<organism evidence="5 6">
    <name type="scientific">Paenibacillus psychroresistens</name>
    <dbReference type="NCBI Taxonomy" id="1778678"/>
    <lineage>
        <taxon>Bacteria</taxon>
        <taxon>Bacillati</taxon>
        <taxon>Bacillota</taxon>
        <taxon>Bacilli</taxon>
        <taxon>Bacillales</taxon>
        <taxon>Paenibacillaceae</taxon>
        <taxon>Paenibacillus</taxon>
    </lineage>
</organism>
<feature type="domain" description="PAS" evidence="1">
    <location>
        <begin position="295"/>
        <end position="350"/>
    </location>
</feature>
<dbReference type="InterPro" id="IPR037522">
    <property type="entry name" value="HD_GYP_dom"/>
</dbReference>
<dbReference type="CDD" id="cd00130">
    <property type="entry name" value="PAS"/>
    <property type="match status" value="1"/>
</dbReference>
<dbReference type="Pfam" id="PF13487">
    <property type="entry name" value="HD_5"/>
    <property type="match status" value="1"/>
</dbReference>
<protein>
    <submittedName>
        <fullName evidence="5">Diguanylate cyclase</fullName>
    </submittedName>
</protein>
<feature type="domain" description="HD-GYP" evidence="4">
    <location>
        <begin position="570"/>
        <end position="760"/>
    </location>
</feature>
<dbReference type="PROSITE" id="PS50112">
    <property type="entry name" value="PAS"/>
    <property type="match status" value="1"/>
</dbReference>
<accession>A0A6B8RUY6</accession>
<dbReference type="PANTHER" id="PTHR45228:SF1">
    <property type="entry name" value="CYCLIC DI-GMP PHOSPHODIESTERASE TM_0186"/>
    <property type="match status" value="1"/>
</dbReference>
<dbReference type="Gene3D" id="3.30.450.20">
    <property type="entry name" value="PAS domain"/>
    <property type="match status" value="2"/>
</dbReference>
<evidence type="ECO:0000259" key="3">
    <source>
        <dbReference type="PROSITE" id="PS50887"/>
    </source>
</evidence>
<proteinExistence type="predicted"/>
<dbReference type="Pfam" id="PF00990">
    <property type="entry name" value="GGDEF"/>
    <property type="match status" value="1"/>
</dbReference>
<dbReference type="InterPro" id="IPR043128">
    <property type="entry name" value="Rev_trsase/Diguanyl_cyclase"/>
</dbReference>
<dbReference type="Proteomes" id="UP000426246">
    <property type="component" value="Chromosome"/>
</dbReference>
<dbReference type="SMART" id="SM00091">
    <property type="entry name" value="PAS"/>
    <property type="match status" value="2"/>
</dbReference>
<feature type="domain" description="GGDEF" evidence="3">
    <location>
        <begin position="449"/>
        <end position="582"/>
    </location>
</feature>
<keyword evidence="6" id="KW-1185">Reference proteome</keyword>
<dbReference type="SMART" id="SM00267">
    <property type="entry name" value="GGDEF"/>
    <property type="match status" value="1"/>
</dbReference>
<dbReference type="Gene3D" id="3.30.70.270">
    <property type="match status" value="1"/>
</dbReference>
<dbReference type="PROSITE" id="PS51832">
    <property type="entry name" value="HD_GYP"/>
    <property type="match status" value="1"/>
</dbReference>
<evidence type="ECO:0000259" key="1">
    <source>
        <dbReference type="PROSITE" id="PS50112"/>
    </source>
</evidence>
<dbReference type="NCBIfam" id="TIGR00254">
    <property type="entry name" value="GGDEF"/>
    <property type="match status" value="1"/>
</dbReference>
<feature type="domain" description="PAC" evidence="2">
    <location>
        <begin position="368"/>
        <end position="420"/>
    </location>
</feature>
<evidence type="ECO:0000313" key="5">
    <source>
        <dbReference type="EMBL" id="QGQ99767.1"/>
    </source>
</evidence>
<gene>
    <name evidence="5" type="ORF">EHS13_35345</name>
</gene>
<dbReference type="GO" id="GO:0006355">
    <property type="term" value="P:regulation of DNA-templated transcription"/>
    <property type="evidence" value="ECO:0007669"/>
    <property type="project" value="InterPro"/>
</dbReference>
<dbReference type="OrthoDB" id="9759601at2"/>
<dbReference type="Gene3D" id="1.10.3210.10">
    <property type="entry name" value="Hypothetical protein af1432"/>
    <property type="match status" value="1"/>
</dbReference>
<dbReference type="InterPro" id="IPR029787">
    <property type="entry name" value="Nucleotide_cyclase"/>
</dbReference>
<dbReference type="PROSITE" id="PS50887">
    <property type="entry name" value="GGDEF"/>
    <property type="match status" value="1"/>
</dbReference>
<evidence type="ECO:0000259" key="4">
    <source>
        <dbReference type="PROSITE" id="PS51832"/>
    </source>
</evidence>
<dbReference type="SUPFAM" id="SSF55785">
    <property type="entry name" value="PYP-like sensor domain (PAS domain)"/>
    <property type="match status" value="2"/>
</dbReference>
<dbReference type="Pfam" id="PF08448">
    <property type="entry name" value="PAS_4"/>
    <property type="match status" value="1"/>
</dbReference>
<sequence length="760" mass="86596">MINHIPDYAINPGLLETEKTYFQSVISSISKAIFAEAGMFIRCNNTEQATLIAHHNLPLHQSEEFLHTYNQILNMETIETIGNFFDIKRFLGKAIFEKVILVPLESSGHGLGHMLFFYHDEMNPESLIPALELLRCLISSTVTLLEDIEEKLKTQKKLLDLEIQERKMVQDELMLILDSVPAAIFYKDKQGKLLRVNKTHRNYNQLSMDGNVNKWDTELYSKENAEKFRLDDEEVIASGASKLNIIEQIKTPDSEHWLRTDKVCLKNSQGEVIGIIGFSLDITKVKKSEEEVLKLNRFLNNIMENINVWFAVVGQNDELQIWNKAAEMISGYEKSEMVGLGAVLEALYPEPEYRAKVFREIQSIESLVNYESMVCCKDGSSKLLSWNVRKLYEMDGNYEGIIFIGIDITEKKKAEENIRYLSYHDKLTGLNNRAYFDEVIEMPFRLSEYPISVMIGDLNGLKLTNDIFGHYEGDKLLIEMAKILKGACGDKAIISRWGGDEFAILLLKCSESSVETVRKRIMQEVMEKNRSLMKFSIALGAVTVENPEINLIQALKDAEDKMYRNKLLESRSFRNMMVTSLEKTLAEKSHETEEHTKRVRQTCLKIGKAIGLTEEKINELGLLATLHDIGKIAIPERILNKPGPLDTEEMSIMQTHCEIGCRIAQASPELSHIAGAILSHHERYDGKGYPQGLKGEEIPIICRIINIVDSFDVMTHDRIYKKAITYQEAETELLRCAGTQFDPDLVKKIVDVFKSGVTAE</sequence>
<evidence type="ECO:0000259" key="2">
    <source>
        <dbReference type="PROSITE" id="PS50113"/>
    </source>
</evidence>
<dbReference type="Pfam" id="PF00989">
    <property type="entry name" value="PAS"/>
    <property type="match status" value="1"/>
</dbReference>
<dbReference type="InterPro" id="IPR003607">
    <property type="entry name" value="HD/PDEase_dom"/>
</dbReference>
<dbReference type="InterPro" id="IPR013656">
    <property type="entry name" value="PAS_4"/>
</dbReference>
<dbReference type="SMART" id="SM00471">
    <property type="entry name" value="HDc"/>
    <property type="match status" value="1"/>
</dbReference>
<dbReference type="SUPFAM" id="SSF109604">
    <property type="entry name" value="HD-domain/PDEase-like"/>
    <property type="match status" value="1"/>
</dbReference>
<dbReference type="PANTHER" id="PTHR45228">
    <property type="entry name" value="CYCLIC DI-GMP PHOSPHODIESTERASE TM_0186-RELATED"/>
    <property type="match status" value="1"/>
</dbReference>
<dbReference type="AlphaFoldDB" id="A0A6B8RUY6"/>
<dbReference type="InterPro" id="IPR000700">
    <property type="entry name" value="PAS-assoc_C"/>
</dbReference>
<dbReference type="SUPFAM" id="SSF55073">
    <property type="entry name" value="Nucleotide cyclase"/>
    <property type="match status" value="1"/>
</dbReference>
<dbReference type="InterPro" id="IPR013767">
    <property type="entry name" value="PAS_fold"/>
</dbReference>
<dbReference type="InterPro" id="IPR000014">
    <property type="entry name" value="PAS"/>
</dbReference>